<dbReference type="GO" id="GO:0043190">
    <property type="term" value="C:ATP-binding cassette (ABC) transporter complex"/>
    <property type="evidence" value="ECO:0007669"/>
    <property type="project" value="InterPro"/>
</dbReference>
<feature type="signal peptide" evidence="4">
    <location>
        <begin position="1"/>
        <end position="24"/>
    </location>
</feature>
<name>A0A176YDX4_9BRAD</name>
<dbReference type="AlphaFoldDB" id="A0A176YDX4"/>
<accession>A0A176YDX4</accession>
<dbReference type="EMBL" id="LUUB01000099">
    <property type="protein sequence ID" value="OAF02228.1"/>
    <property type="molecule type" value="Genomic_DNA"/>
</dbReference>
<dbReference type="SUPFAM" id="SSF53850">
    <property type="entry name" value="Periplasmic binding protein-like II"/>
    <property type="match status" value="1"/>
</dbReference>
<dbReference type="InterPro" id="IPR030678">
    <property type="entry name" value="Peptide/Ni-bd"/>
</dbReference>
<dbReference type="Gene3D" id="3.10.105.10">
    <property type="entry name" value="Dipeptide-binding Protein, Domain 3"/>
    <property type="match status" value="1"/>
</dbReference>
<evidence type="ECO:0000259" key="5">
    <source>
        <dbReference type="Pfam" id="PF00496"/>
    </source>
</evidence>
<feature type="chain" id="PRO_5008054460" evidence="4">
    <location>
        <begin position="25"/>
        <end position="532"/>
    </location>
</feature>
<feature type="domain" description="Solute-binding protein family 5" evidence="5">
    <location>
        <begin position="79"/>
        <end position="448"/>
    </location>
</feature>
<dbReference type="InterPro" id="IPR039424">
    <property type="entry name" value="SBP_5"/>
</dbReference>
<evidence type="ECO:0000313" key="6">
    <source>
        <dbReference type="EMBL" id="OAF02228.1"/>
    </source>
</evidence>
<evidence type="ECO:0000256" key="4">
    <source>
        <dbReference type="SAM" id="SignalP"/>
    </source>
</evidence>
<dbReference type="PIRSF" id="PIRSF002741">
    <property type="entry name" value="MppA"/>
    <property type="match status" value="1"/>
</dbReference>
<proteinExistence type="inferred from homology"/>
<organism evidence="6 7">
    <name type="scientific">Bradyrhizobium centrolobii</name>
    <dbReference type="NCBI Taxonomy" id="1505087"/>
    <lineage>
        <taxon>Bacteria</taxon>
        <taxon>Pseudomonadati</taxon>
        <taxon>Pseudomonadota</taxon>
        <taxon>Alphaproteobacteria</taxon>
        <taxon>Hyphomicrobiales</taxon>
        <taxon>Nitrobacteraceae</taxon>
        <taxon>Bradyrhizobium</taxon>
    </lineage>
</organism>
<evidence type="ECO:0000313" key="7">
    <source>
        <dbReference type="Proteomes" id="UP000076959"/>
    </source>
</evidence>
<dbReference type="PANTHER" id="PTHR30290:SF38">
    <property type="entry name" value="D,D-DIPEPTIDE-BINDING PERIPLASMIC PROTEIN DDPA-RELATED"/>
    <property type="match status" value="1"/>
</dbReference>
<keyword evidence="3 4" id="KW-0732">Signal</keyword>
<evidence type="ECO:0000256" key="1">
    <source>
        <dbReference type="ARBA" id="ARBA00004418"/>
    </source>
</evidence>
<dbReference type="PANTHER" id="PTHR30290">
    <property type="entry name" value="PERIPLASMIC BINDING COMPONENT OF ABC TRANSPORTER"/>
    <property type="match status" value="1"/>
</dbReference>
<dbReference type="RefSeq" id="WP_063706919.1">
    <property type="nucleotide sequence ID" value="NZ_LUUB01000099.1"/>
</dbReference>
<dbReference type="STRING" id="1505087.AYJ54_27940"/>
<dbReference type="GO" id="GO:1904680">
    <property type="term" value="F:peptide transmembrane transporter activity"/>
    <property type="evidence" value="ECO:0007669"/>
    <property type="project" value="TreeGrafter"/>
</dbReference>
<gene>
    <name evidence="6" type="ORF">AYJ54_27940</name>
</gene>
<comment type="similarity">
    <text evidence="2">Belongs to the bacterial solute-binding protein 5 family.</text>
</comment>
<protein>
    <submittedName>
        <fullName evidence="6">Peptide ABC transporter substrate-binding protein</fullName>
    </submittedName>
</protein>
<dbReference type="Proteomes" id="UP000076959">
    <property type="component" value="Unassembled WGS sequence"/>
</dbReference>
<dbReference type="OrthoDB" id="9803988at2"/>
<dbReference type="InterPro" id="IPR000914">
    <property type="entry name" value="SBP_5_dom"/>
</dbReference>
<reference evidence="6 7" key="1">
    <citation type="submission" date="2016-03" db="EMBL/GenBank/DDBJ databases">
        <title>Draft Genome Sequence of the Strain BR 10245 (Bradyrhizobium sp.) isolated from nodules of Centrolobium paraense.</title>
        <authorList>
            <person name="Simoes-Araujo J.L.Sr."/>
            <person name="Barauna A.C."/>
            <person name="Silva K."/>
            <person name="Zilli J.E."/>
        </authorList>
    </citation>
    <scope>NUCLEOTIDE SEQUENCE [LARGE SCALE GENOMIC DNA]</scope>
    <source>
        <strain evidence="6 7">BR 10245</strain>
    </source>
</reference>
<dbReference type="GO" id="GO:0015833">
    <property type="term" value="P:peptide transport"/>
    <property type="evidence" value="ECO:0007669"/>
    <property type="project" value="TreeGrafter"/>
</dbReference>
<keyword evidence="7" id="KW-1185">Reference proteome</keyword>
<comment type="caution">
    <text evidence="6">The sequence shown here is derived from an EMBL/GenBank/DDBJ whole genome shotgun (WGS) entry which is preliminary data.</text>
</comment>
<evidence type="ECO:0000256" key="3">
    <source>
        <dbReference type="ARBA" id="ARBA00022729"/>
    </source>
</evidence>
<dbReference type="CDD" id="cd08503">
    <property type="entry name" value="PBP2_NikA_DppA_OppA_like_17"/>
    <property type="match status" value="1"/>
</dbReference>
<dbReference type="GO" id="GO:0030288">
    <property type="term" value="C:outer membrane-bounded periplasmic space"/>
    <property type="evidence" value="ECO:0007669"/>
    <property type="project" value="UniProtKB-ARBA"/>
</dbReference>
<comment type="subcellular location">
    <subcellularLocation>
        <location evidence="1">Periplasm</location>
    </subcellularLocation>
</comment>
<sequence length="532" mass="59841">MRSVWALAAVAALSVLTVSTTTLADEGKQGGILRIYHRDSPGNASIHEGATYSLNVPFMPVFNNLVIYKQDVAQNSMDTIVPELAESWAWVNDNKTLTFKLRQGVKWHDGKPFTSADVKCTFDMLMGKSQQKFRQNPRKAWYNEVNDVTTNGDFEVSFNLKRPQPSLLALLASGYTPVYPCHVSPAEMRTHPIGTGPFKFVEFKANESIKLTRNPDYWRKGRPYLDGIEFTIIPNRSTAILAFVAGKFDMTFPTEVSIPLLKDVKSQDPTAVCVVEPNNVSTNIIVNSTAAPFDNADIRRAMALALDRKAFINIMFEGQGDIGGTMEPAPAGLWAMPKEMLESIPGYGPDVKANREEAKKLMQKAGYGPDKHLAVKVSTRNIPVYRDPAVILIDQLKSIYIDGELDVVETANWFPKIARKDYMLGLNLTGNAVDDPDQSFYENYSCGSERNYTNYCNKEIEKLFDAQSQETDVNKRKKLVWEIDKKLQEDVARPIIFHARTGTCWKPYVKGVTVMSNSSYNGYRYEDVWMDK</sequence>
<evidence type="ECO:0000256" key="2">
    <source>
        <dbReference type="ARBA" id="ARBA00005695"/>
    </source>
</evidence>
<dbReference type="Gene3D" id="3.40.190.10">
    <property type="entry name" value="Periplasmic binding protein-like II"/>
    <property type="match status" value="1"/>
</dbReference>
<dbReference type="Pfam" id="PF00496">
    <property type="entry name" value="SBP_bac_5"/>
    <property type="match status" value="1"/>
</dbReference>